<keyword evidence="5 6" id="KW-0472">Membrane</keyword>
<dbReference type="Proteomes" id="UP001209666">
    <property type="component" value="Unassembled WGS sequence"/>
</dbReference>
<evidence type="ECO:0000313" key="7">
    <source>
        <dbReference type="EMBL" id="MCU6716082.1"/>
    </source>
</evidence>
<feature type="transmembrane region" description="Helical" evidence="6">
    <location>
        <begin position="230"/>
        <end position="249"/>
    </location>
</feature>
<keyword evidence="4 6" id="KW-1133">Transmembrane helix</keyword>
<dbReference type="Pfam" id="PF01943">
    <property type="entry name" value="Polysacc_synt"/>
    <property type="match status" value="1"/>
</dbReference>
<feature type="transmembrane region" description="Helical" evidence="6">
    <location>
        <begin position="440"/>
        <end position="460"/>
    </location>
</feature>
<dbReference type="RefSeq" id="WP_262623302.1">
    <property type="nucleotide sequence ID" value="NZ_JAOQKI010000002.1"/>
</dbReference>
<evidence type="ECO:0000256" key="5">
    <source>
        <dbReference type="ARBA" id="ARBA00023136"/>
    </source>
</evidence>
<evidence type="ECO:0000256" key="2">
    <source>
        <dbReference type="ARBA" id="ARBA00022475"/>
    </source>
</evidence>
<name>A0ABT2SAL1_9FIRM</name>
<keyword evidence="8" id="KW-1185">Reference proteome</keyword>
<organism evidence="7 8">
    <name type="scientific">Roseburia amylophila</name>
    <dbReference type="NCBI Taxonomy" id="2981794"/>
    <lineage>
        <taxon>Bacteria</taxon>
        <taxon>Bacillati</taxon>
        <taxon>Bacillota</taxon>
        <taxon>Clostridia</taxon>
        <taxon>Lachnospirales</taxon>
        <taxon>Lachnospiraceae</taxon>
        <taxon>Roseburia</taxon>
    </lineage>
</organism>
<feature type="transmembrane region" description="Helical" evidence="6">
    <location>
        <begin position="316"/>
        <end position="336"/>
    </location>
</feature>
<comment type="caution">
    <text evidence="7">The sequence shown here is derived from an EMBL/GenBank/DDBJ whole genome shotgun (WGS) entry which is preliminary data.</text>
</comment>
<feature type="transmembrane region" description="Helical" evidence="6">
    <location>
        <begin position="348"/>
        <end position="372"/>
    </location>
</feature>
<dbReference type="InterPro" id="IPR050833">
    <property type="entry name" value="Poly_Biosynth_Transport"/>
</dbReference>
<evidence type="ECO:0000313" key="8">
    <source>
        <dbReference type="Proteomes" id="UP001209666"/>
    </source>
</evidence>
<feature type="transmembrane region" description="Helical" evidence="6">
    <location>
        <begin position="131"/>
        <end position="153"/>
    </location>
</feature>
<feature type="transmembrane region" description="Helical" evidence="6">
    <location>
        <begin position="187"/>
        <end position="209"/>
    </location>
</feature>
<feature type="transmembrane region" description="Helical" evidence="6">
    <location>
        <begin position="379"/>
        <end position="400"/>
    </location>
</feature>
<gene>
    <name evidence="7" type="ORF">OCV43_02170</name>
</gene>
<feature type="transmembrane region" description="Helical" evidence="6">
    <location>
        <begin position="41"/>
        <end position="65"/>
    </location>
</feature>
<feature type="transmembrane region" description="Helical" evidence="6">
    <location>
        <begin position="472"/>
        <end position="490"/>
    </location>
</feature>
<evidence type="ECO:0000256" key="3">
    <source>
        <dbReference type="ARBA" id="ARBA00022692"/>
    </source>
</evidence>
<feature type="transmembrane region" description="Helical" evidence="6">
    <location>
        <begin position="12"/>
        <end position="35"/>
    </location>
</feature>
<sequence length="502" mass="56442">MKNKQIVYGTVINYATVFVQMISTVVVTPYLIKIFGDNDYGIYKIIVSLAAYLIILNFGVGNTLIRFLSELRAKGEDKGDAAKALVSFSTALNFVAGLFAVLVGCLIFRFIPNFFSSSLSTRDLQLARNIFIILLISAVFSILTDIYMSYLFVYEKYTYVKTVDLLKYLLRVALIFSLINKGKSATLIAYIDLYVSIFTFGANFLYAICKGKMKIGFCNLNKNMPISPKKFFSYSLLFFFNLIIEQLIWNTDSIIIGMRLNASMVSIFSSGAIISAAFNSMTQIISTMIFPKIVMKFSENNPKEKSTEVMIKISRLQAFIAFYILGGYLVVGKFFVTDIWLDSRYELAWTTSMIVMVGTIFSSLMGSGHLILRAINKQTYFLVCEFVIFLANVVATYVLVKPLGIKGAAYSTTAAYVIGMCVFIVPYLKKTIGLDVKRYFQNIVPIVASMVCMSIVLYVISNRIGITNKFEMIIWGIIYTVLYIALAYMVSSDEEKKALKSI</sequence>
<evidence type="ECO:0000256" key="1">
    <source>
        <dbReference type="ARBA" id="ARBA00004651"/>
    </source>
</evidence>
<keyword evidence="3 6" id="KW-0812">Transmembrane</keyword>
<reference evidence="7 8" key="1">
    <citation type="journal article" date="2021" name="ISME Commun">
        <title>Automated analysis of genomic sequences facilitates high-throughput and comprehensive description of bacteria.</title>
        <authorList>
            <person name="Hitch T.C.A."/>
        </authorList>
    </citation>
    <scope>NUCLEOTIDE SEQUENCE [LARGE SCALE GENOMIC DNA]</scope>
    <source>
        <strain evidence="7 8">Sanger_19</strain>
    </source>
</reference>
<dbReference type="InterPro" id="IPR002797">
    <property type="entry name" value="Polysacc_synth"/>
</dbReference>
<dbReference type="PANTHER" id="PTHR30250:SF11">
    <property type="entry name" value="O-ANTIGEN TRANSPORTER-RELATED"/>
    <property type="match status" value="1"/>
</dbReference>
<dbReference type="EMBL" id="JAOQKI010000002">
    <property type="protein sequence ID" value="MCU6716082.1"/>
    <property type="molecule type" value="Genomic_DNA"/>
</dbReference>
<proteinExistence type="predicted"/>
<comment type="subcellular location">
    <subcellularLocation>
        <location evidence="1">Cell membrane</location>
        <topology evidence="1">Multi-pass membrane protein</topology>
    </subcellularLocation>
</comment>
<accession>A0ABT2SAL1</accession>
<feature type="transmembrane region" description="Helical" evidence="6">
    <location>
        <begin position="407"/>
        <end position="428"/>
    </location>
</feature>
<evidence type="ECO:0000256" key="6">
    <source>
        <dbReference type="SAM" id="Phobius"/>
    </source>
</evidence>
<protein>
    <submittedName>
        <fullName evidence="7">Polysaccharide biosynthesis C-terminal domain-containing protein</fullName>
    </submittedName>
</protein>
<keyword evidence="2" id="KW-1003">Cell membrane</keyword>
<feature type="transmembrane region" description="Helical" evidence="6">
    <location>
        <begin position="269"/>
        <end position="295"/>
    </location>
</feature>
<evidence type="ECO:0000256" key="4">
    <source>
        <dbReference type="ARBA" id="ARBA00022989"/>
    </source>
</evidence>
<feature type="transmembrane region" description="Helical" evidence="6">
    <location>
        <begin position="85"/>
        <end position="111"/>
    </location>
</feature>
<dbReference type="PANTHER" id="PTHR30250">
    <property type="entry name" value="PST FAMILY PREDICTED COLANIC ACID TRANSPORTER"/>
    <property type="match status" value="1"/>
</dbReference>